<accession>A0ABV1E4C2</accession>
<comment type="caution">
    <text evidence="6">The sequence shown here is derived from an EMBL/GenBank/DDBJ whole genome shotgun (WGS) entry which is preliminary data.</text>
</comment>
<proteinExistence type="inferred from homology"/>
<dbReference type="EMBL" id="JBBMFD010000029">
    <property type="protein sequence ID" value="MEQ2441570.1"/>
    <property type="molecule type" value="Genomic_DNA"/>
</dbReference>
<evidence type="ECO:0000313" key="6">
    <source>
        <dbReference type="EMBL" id="MEQ2441570.1"/>
    </source>
</evidence>
<reference evidence="6 7" key="1">
    <citation type="submission" date="2024-03" db="EMBL/GenBank/DDBJ databases">
        <title>Human intestinal bacterial collection.</title>
        <authorList>
            <person name="Pauvert C."/>
            <person name="Hitch T.C.A."/>
            <person name="Clavel T."/>
        </authorList>
    </citation>
    <scope>NUCLEOTIDE SEQUENCE [LARGE SCALE GENOMIC DNA]</scope>
    <source>
        <strain evidence="6 7">CLA-JM-H44</strain>
    </source>
</reference>
<dbReference type="PANTHER" id="PTHR45625:SF4">
    <property type="entry name" value="PEPTIDYLPROLYL ISOMERASE DOMAIN AND WD REPEAT-CONTAINING PROTEIN 1"/>
    <property type="match status" value="1"/>
</dbReference>
<keyword evidence="3 4" id="KW-0413">Isomerase</keyword>
<comment type="function">
    <text evidence="1 4">PPIases accelerate the folding of proteins. It catalyzes the cis-trans isomerization of proline imidic peptide bonds in oligopeptides.</text>
</comment>
<keyword evidence="2 4" id="KW-0697">Rotamase</keyword>
<feature type="chain" id="PRO_5045001955" description="Peptidyl-prolyl cis-trans isomerase" evidence="4">
    <location>
        <begin position="26"/>
        <end position="262"/>
    </location>
</feature>
<gene>
    <name evidence="6" type="ORF">WMO26_12095</name>
</gene>
<dbReference type="Proteomes" id="UP001489509">
    <property type="component" value="Unassembled WGS sequence"/>
</dbReference>
<dbReference type="PROSITE" id="PS51257">
    <property type="entry name" value="PROKAR_LIPOPROTEIN"/>
    <property type="match status" value="1"/>
</dbReference>
<comment type="catalytic activity">
    <reaction evidence="4">
        <text>[protein]-peptidylproline (omega=180) = [protein]-peptidylproline (omega=0)</text>
        <dbReference type="Rhea" id="RHEA:16237"/>
        <dbReference type="Rhea" id="RHEA-COMP:10747"/>
        <dbReference type="Rhea" id="RHEA-COMP:10748"/>
        <dbReference type="ChEBI" id="CHEBI:83833"/>
        <dbReference type="ChEBI" id="CHEBI:83834"/>
        <dbReference type="EC" id="5.2.1.8"/>
    </reaction>
</comment>
<dbReference type="InterPro" id="IPR044666">
    <property type="entry name" value="Cyclophilin_A-like"/>
</dbReference>
<evidence type="ECO:0000259" key="5">
    <source>
        <dbReference type="PROSITE" id="PS50072"/>
    </source>
</evidence>
<evidence type="ECO:0000313" key="7">
    <source>
        <dbReference type="Proteomes" id="UP001489509"/>
    </source>
</evidence>
<dbReference type="EC" id="5.2.1.8" evidence="4"/>
<dbReference type="PROSITE" id="PS50072">
    <property type="entry name" value="CSA_PPIASE_2"/>
    <property type="match status" value="1"/>
</dbReference>
<dbReference type="PRINTS" id="PR00153">
    <property type="entry name" value="CSAPPISMRASE"/>
</dbReference>
<dbReference type="RefSeq" id="WP_349220733.1">
    <property type="nucleotide sequence ID" value="NZ_JBBMFD010000029.1"/>
</dbReference>
<dbReference type="PANTHER" id="PTHR45625">
    <property type="entry name" value="PEPTIDYL-PROLYL CIS-TRANS ISOMERASE-RELATED"/>
    <property type="match status" value="1"/>
</dbReference>
<keyword evidence="7" id="KW-1185">Reference proteome</keyword>
<dbReference type="Pfam" id="PF00160">
    <property type="entry name" value="Pro_isomerase"/>
    <property type="match status" value="1"/>
</dbReference>
<dbReference type="InterPro" id="IPR002130">
    <property type="entry name" value="Cyclophilin-type_PPIase_dom"/>
</dbReference>
<feature type="signal peptide" evidence="4">
    <location>
        <begin position="1"/>
        <end position="25"/>
    </location>
</feature>
<organism evidence="6 7">
    <name type="scientific">Solibaculum intestinale</name>
    <dbReference type="NCBI Taxonomy" id="3133165"/>
    <lineage>
        <taxon>Bacteria</taxon>
        <taxon>Bacillati</taxon>
        <taxon>Bacillota</taxon>
        <taxon>Clostridia</taxon>
        <taxon>Eubacteriales</taxon>
        <taxon>Oscillospiraceae</taxon>
        <taxon>Solibaculum</taxon>
    </lineage>
</organism>
<dbReference type="InterPro" id="IPR029000">
    <property type="entry name" value="Cyclophilin-like_dom_sf"/>
</dbReference>
<comment type="similarity">
    <text evidence="4">Belongs to the cyclophilin-type PPIase family.</text>
</comment>
<dbReference type="Gene3D" id="2.40.100.10">
    <property type="entry name" value="Cyclophilin-like"/>
    <property type="match status" value="1"/>
</dbReference>
<dbReference type="SUPFAM" id="SSF50891">
    <property type="entry name" value="Cyclophilin-like"/>
    <property type="match status" value="1"/>
</dbReference>
<protein>
    <recommendedName>
        <fullName evidence="4">Peptidyl-prolyl cis-trans isomerase</fullName>
        <shortName evidence="4">PPIase</shortName>
        <ecNumber evidence="4">5.2.1.8</ecNumber>
    </recommendedName>
</protein>
<evidence type="ECO:0000256" key="4">
    <source>
        <dbReference type="RuleBase" id="RU363019"/>
    </source>
</evidence>
<sequence length="262" mass="29068">MKQARRIFFTACFALLILLASGCSGDRSEGTPLMQLDPPKEGEQIAVMTTSMGVIKFRLFPEQAPKTVENFTTHAKNGYYNGMKFHRVINDFMIQSGDPKGDGTGGESIWGGKFEDEFCPNLNNFRGALSMANMGRNTNGSQFFIVQAGPDTWSESFFDAYDSKLGYHFDKMPREIKDKYLEIGGTPFLDGSYTTEKDPSTGRPGSGHTVFGQVFEGMDVVDAIAGVEMMAQKDDLNTKINETTTPKEDVIIEKIEIVEYHA</sequence>
<evidence type="ECO:0000256" key="2">
    <source>
        <dbReference type="ARBA" id="ARBA00023110"/>
    </source>
</evidence>
<evidence type="ECO:0000256" key="1">
    <source>
        <dbReference type="ARBA" id="ARBA00002388"/>
    </source>
</evidence>
<evidence type="ECO:0000256" key="3">
    <source>
        <dbReference type="ARBA" id="ARBA00023235"/>
    </source>
</evidence>
<name>A0ABV1E4C2_9FIRM</name>
<dbReference type="GO" id="GO:0003755">
    <property type="term" value="F:peptidyl-prolyl cis-trans isomerase activity"/>
    <property type="evidence" value="ECO:0007669"/>
    <property type="project" value="UniProtKB-EC"/>
</dbReference>
<feature type="domain" description="PPIase cyclophilin-type" evidence="5">
    <location>
        <begin position="44"/>
        <end position="257"/>
    </location>
</feature>
<keyword evidence="4" id="KW-0732">Signal</keyword>